<keyword evidence="1" id="KW-0216">Detoxification</keyword>
<dbReference type="PANTHER" id="PTHR11260:SF729">
    <property type="entry name" value="GLUTATHIONE TRANSFERASE"/>
    <property type="match status" value="1"/>
</dbReference>
<comment type="caution">
    <text evidence="5">The sequence shown here is derived from an EMBL/GenBank/DDBJ whole genome shotgun (WGS) entry which is preliminary data.</text>
</comment>
<reference evidence="5 6" key="1">
    <citation type="journal article" date="2021" name="Commun. Biol.">
        <title>The genome of Shorea leprosula (Dipterocarpaceae) highlights the ecological relevance of drought in aseasonal tropical rainforests.</title>
        <authorList>
            <person name="Ng K.K.S."/>
            <person name="Kobayashi M.J."/>
            <person name="Fawcett J.A."/>
            <person name="Hatakeyama M."/>
            <person name="Paape T."/>
            <person name="Ng C.H."/>
            <person name="Ang C.C."/>
            <person name="Tnah L.H."/>
            <person name="Lee C.T."/>
            <person name="Nishiyama T."/>
            <person name="Sese J."/>
            <person name="O'Brien M.J."/>
            <person name="Copetti D."/>
            <person name="Mohd Noor M.I."/>
            <person name="Ong R.C."/>
            <person name="Putra M."/>
            <person name="Sireger I.Z."/>
            <person name="Indrioko S."/>
            <person name="Kosugi Y."/>
            <person name="Izuno A."/>
            <person name="Isagi Y."/>
            <person name="Lee S.L."/>
            <person name="Shimizu K.K."/>
        </authorList>
    </citation>
    <scope>NUCLEOTIDE SEQUENCE [LARGE SCALE GENOMIC DNA]</scope>
    <source>
        <strain evidence="5">214</strain>
    </source>
</reference>
<dbReference type="InterPro" id="IPR036282">
    <property type="entry name" value="Glutathione-S-Trfase_C_sf"/>
</dbReference>
<evidence type="ECO:0000256" key="3">
    <source>
        <dbReference type="RuleBase" id="RU369102"/>
    </source>
</evidence>
<sequence length="117" mass="13391">MAEELKLFKKGQSPYGLRIVWALKLKGIQFDPVDEDLSNKSSLPLQYNPVHNKIPVLVMPSMWNAFKLEGQEQEEAIGSAMENLQVLEEELRGKKFFGGEKINWIRRSCMHMAGLLT</sequence>
<comment type="catalytic activity">
    <reaction evidence="3">
        <text>RX + glutathione = an S-substituted glutathione + a halide anion + H(+)</text>
        <dbReference type="Rhea" id="RHEA:16437"/>
        <dbReference type="ChEBI" id="CHEBI:15378"/>
        <dbReference type="ChEBI" id="CHEBI:16042"/>
        <dbReference type="ChEBI" id="CHEBI:17792"/>
        <dbReference type="ChEBI" id="CHEBI:57925"/>
        <dbReference type="ChEBI" id="CHEBI:90779"/>
        <dbReference type="EC" id="2.5.1.18"/>
    </reaction>
</comment>
<dbReference type="Gene3D" id="3.40.30.10">
    <property type="entry name" value="Glutaredoxin"/>
    <property type="match status" value="1"/>
</dbReference>
<dbReference type="EC" id="2.5.1.18" evidence="3"/>
<comment type="function">
    <text evidence="3">Is involved in the conjugation of reduced glutathione to a wide number of exogenous and endogenous hydrophobic electrophiles.</text>
</comment>
<evidence type="ECO:0000256" key="1">
    <source>
        <dbReference type="ARBA" id="ARBA00022575"/>
    </source>
</evidence>
<gene>
    <name evidence="5" type="ORF">SLEP1_g17692</name>
</gene>
<proteinExistence type="inferred from homology"/>
<evidence type="ECO:0000256" key="2">
    <source>
        <dbReference type="ARBA" id="ARBA00025743"/>
    </source>
</evidence>
<name>A0AAV5J466_9ROSI</name>
<protein>
    <recommendedName>
        <fullName evidence="3">Glutathione S-transferase</fullName>
        <ecNumber evidence="3">2.5.1.18</ecNumber>
    </recommendedName>
</protein>
<dbReference type="GO" id="GO:0009407">
    <property type="term" value="P:toxin catabolic process"/>
    <property type="evidence" value="ECO:0007669"/>
    <property type="project" value="UniProtKB-ARBA"/>
</dbReference>
<dbReference type="InterPro" id="IPR004045">
    <property type="entry name" value="Glutathione_S-Trfase_N"/>
</dbReference>
<dbReference type="AlphaFoldDB" id="A0AAV5J466"/>
<dbReference type="GO" id="GO:0004364">
    <property type="term" value="F:glutathione transferase activity"/>
    <property type="evidence" value="ECO:0007669"/>
    <property type="project" value="UniProtKB-UniRule"/>
</dbReference>
<dbReference type="InterPro" id="IPR045073">
    <property type="entry name" value="Omega/Tau-like"/>
</dbReference>
<feature type="domain" description="GST N-terminal" evidence="4">
    <location>
        <begin position="3"/>
        <end position="95"/>
    </location>
</feature>
<comment type="similarity">
    <text evidence="2">Belongs to the GST superfamily. Tau family.</text>
</comment>
<evidence type="ECO:0000313" key="6">
    <source>
        <dbReference type="Proteomes" id="UP001054252"/>
    </source>
</evidence>
<keyword evidence="6" id="KW-1185">Reference proteome</keyword>
<organism evidence="5 6">
    <name type="scientific">Rubroshorea leprosula</name>
    <dbReference type="NCBI Taxonomy" id="152421"/>
    <lineage>
        <taxon>Eukaryota</taxon>
        <taxon>Viridiplantae</taxon>
        <taxon>Streptophyta</taxon>
        <taxon>Embryophyta</taxon>
        <taxon>Tracheophyta</taxon>
        <taxon>Spermatophyta</taxon>
        <taxon>Magnoliopsida</taxon>
        <taxon>eudicotyledons</taxon>
        <taxon>Gunneridae</taxon>
        <taxon>Pentapetalae</taxon>
        <taxon>rosids</taxon>
        <taxon>malvids</taxon>
        <taxon>Malvales</taxon>
        <taxon>Dipterocarpaceae</taxon>
        <taxon>Rubroshorea</taxon>
    </lineage>
</organism>
<dbReference type="InterPro" id="IPR036249">
    <property type="entry name" value="Thioredoxin-like_sf"/>
</dbReference>
<keyword evidence="3" id="KW-0808">Transferase</keyword>
<accession>A0AAV5J466</accession>
<dbReference type="EMBL" id="BPVZ01000024">
    <property type="protein sequence ID" value="GKV05716.1"/>
    <property type="molecule type" value="Genomic_DNA"/>
</dbReference>
<dbReference type="GO" id="GO:0006749">
    <property type="term" value="P:glutathione metabolic process"/>
    <property type="evidence" value="ECO:0007669"/>
    <property type="project" value="TreeGrafter"/>
</dbReference>
<dbReference type="Proteomes" id="UP001054252">
    <property type="component" value="Unassembled WGS sequence"/>
</dbReference>
<dbReference type="PROSITE" id="PS50404">
    <property type="entry name" value="GST_NTER"/>
    <property type="match status" value="1"/>
</dbReference>
<dbReference type="Pfam" id="PF13409">
    <property type="entry name" value="GST_N_2"/>
    <property type="match status" value="1"/>
</dbReference>
<dbReference type="GO" id="GO:0005829">
    <property type="term" value="C:cytosol"/>
    <property type="evidence" value="ECO:0007669"/>
    <property type="project" value="UniProtKB-SubCell"/>
</dbReference>
<dbReference type="SUPFAM" id="SSF52833">
    <property type="entry name" value="Thioredoxin-like"/>
    <property type="match status" value="1"/>
</dbReference>
<comment type="subcellular location">
    <subcellularLocation>
        <location evidence="3">Cytoplasm</location>
        <location evidence="3">Cytosol</location>
    </subcellularLocation>
</comment>
<evidence type="ECO:0000313" key="5">
    <source>
        <dbReference type="EMBL" id="GKV05716.1"/>
    </source>
</evidence>
<keyword evidence="3" id="KW-0963">Cytoplasm</keyword>
<dbReference type="SUPFAM" id="SSF47616">
    <property type="entry name" value="GST C-terminal domain-like"/>
    <property type="match status" value="1"/>
</dbReference>
<dbReference type="PANTHER" id="PTHR11260">
    <property type="entry name" value="GLUTATHIONE S-TRANSFERASE, GST, SUPERFAMILY, GST DOMAIN CONTAINING"/>
    <property type="match status" value="1"/>
</dbReference>
<evidence type="ECO:0000259" key="4">
    <source>
        <dbReference type="PROSITE" id="PS50404"/>
    </source>
</evidence>